<dbReference type="PANTHER" id="PTHR43304:SF1">
    <property type="entry name" value="PAC DOMAIN-CONTAINING PROTEIN"/>
    <property type="match status" value="1"/>
</dbReference>
<dbReference type="InterPro" id="IPR000700">
    <property type="entry name" value="PAS-assoc_C"/>
</dbReference>
<dbReference type="Pfam" id="PF13426">
    <property type="entry name" value="PAS_9"/>
    <property type="match status" value="1"/>
</dbReference>
<proteinExistence type="predicted"/>
<dbReference type="RefSeq" id="WP_321543855.1">
    <property type="nucleotide sequence ID" value="NZ_JAXIVS010000001.1"/>
</dbReference>
<comment type="catalytic activity">
    <reaction evidence="1">
        <text>ATP + protein L-histidine = ADP + protein N-phospho-L-histidine.</text>
        <dbReference type="EC" id="2.7.13.3"/>
    </reaction>
</comment>
<dbReference type="Gene3D" id="3.30.450.20">
    <property type="entry name" value="PAS domain"/>
    <property type="match status" value="6"/>
</dbReference>
<dbReference type="Proteomes" id="UP001291309">
    <property type="component" value="Unassembled WGS sequence"/>
</dbReference>
<gene>
    <name evidence="10" type="ORF">SYV04_02035</name>
</gene>
<evidence type="ECO:0000313" key="11">
    <source>
        <dbReference type="Proteomes" id="UP001291309"/>
    </source>
</evidence>
<dbReference type="PROSITE" id="PS50113">
    <property type="entry name" value="PAC"/>
    <property type="match status" value="4"/>
</dbReference>
<dbReference type="Gene3D" id="1.10.287.130">
    <property type="match status" value="1"/>
</dbReference>
<dbReference type="CDD" id="cd00130">
    <property type="entry name" value="PAS"/>
    <property type="match status" value="3"/>
</dbReference>
<accession>A0ABU5GVC8</accession>
<evidence type="ECO:0000256" key="2">
    <source>
        <dbReference type="ARBA" id="ARBA00012438"/>
    </source>
</evidence>
<dbReference type="SUPFAM" id="SSF55874">
    <property type="entry name" value="ATPase domain of HSP90 chaperone/DNA topoisomerase II/histidine kinase"/>
    <property type="match status" value="1"/>
</dbReference>
<dbReference type="EC" id="2.7.13.3" evidence="2"/>
<dbReference type="InterPro" id="IPR035965">
    <property type="entry name" value="PAS-like_dom_sf"/>
</dbReference>
<dbReference type="InterPro" id="IPR003661">
    <property type="entry name" value="HisK_dim/P_dom"/>
</dbReference>
<feature type="domain" description="PAS" evidence="8">
    <location>
        <begin position="151"/>
        <end position="221"/>
    </location>
</feature>
<dbReference type="InterPro" id="IPR013656">
    <property type="entry name" value="PAS_4"/>
</dbReference>
<dbReference type="SUPFAM" id="SSF47384">
    <property type="entry name" value="Homodimeric domain of signal transducing histidine kinase"/>
    <property type="match status" value="1"/>
</dbReference>
<name>A0ABU5GVC8_9BACT</name>
<dbReference type="InterPro" id="IPR052162">
    <property type="entry name" value="Sensor_kinase/Photoreceptor"/>
</dbReference>
<evidence type="ECO:0000259" key="8">
    <source>
        <dbReference type="PROSITE" id="PS50112"/>
    </source>
</evidence>
<sequence>MPQKALEPSVPSLAIEDNTEAPTWVFLKTMAALAPMGLVFVDPRLRILHLNATLAGYTGIPIEAHLGREVKEVMPDLWCLLESHYRQVLKEVRPLVDLEFLAEMPKAPGVRRNWRVNFYPIHDRAGALCGIGTVITDVTEQKQADEALKASERRYRSLVEATAQTVWTLNVQGEITEPASSWQAFTGQTQAEQRGQGWLAAIHPEDKPRVVAEWTAAQQRREPYQGEFQLQHHRTLYRDVSVRCVPVFHDDGSVLEWIGVAEDISSRKQVERSLQRTTQALRLSEEHYRTFINQSTEGIWRMELTPPIAVDLPEDEQIEAMLRRGYLAEGNAAMARMHGLHSPSALVGRRLDQVFVRTRPADVGFLRAFIRSGYRLENAASNEQGRDGKLKMFLCSLVGVVEEGCLVRAWGTQRDVTEQSLAQQELEFSKEEARRSEQQLRNITDALPALVSYIDRDERVLFCNQVHETWFGVPPEQLLGKTVREIFRERYVTVKDWTRKALDGETVRYDTSYQRKDGQRVCVQCTYSPIRDAHGEVQGFVAHVHDITDRKQAEAEVEAERARLQDILMSTPASISILSGPEQVFTLVNPIFRRLSHDRELLGRSLEEVFSATGSNSFSEMVRRAYETGEPIVTTEVAFRASPRPGTQEERFFDVRYQPLRDAQGHVDSVMSFAIDVTDKVRTRQKLEEWAHHLASQEEWLRSVLDFMPVALLLLEPGTGRVLFANQIAHRMAGGTFPMGVPTEEYDRFYELLREDGTPMPLEQVPGVRAARGERVQGAGVIWKTPSGRHFLLIDSTMIPASHGHPATALLVLQDVTQLKQMQAQLQAAVRLRDEFLTVASHELKTPLTPLQMRLHALMRDSTAELSSEELRERVRKAAESSSAQVRKLVELINDLLDVGRLTEGRLSLSLEPLDLAAVVREVARRFEPQARRAQCPLIVQAPEAVVGAWDSSRLEQVVANLLSNAIKYGPGRPVVMRVERREGRALLSVVDEGIGIAPEKLGRVFEKFERAVSPLNYGGLGLGLYISRQIVLALGGTIQVESQPGRGSTFTIELPLLGAHPSHEVAASAASLGSEE</sequence>
<keyword evidence="3" id="KW-0597">Phosphoprotein</keyword>
<evidence type="ECO:0000256" key="4">
    <source>
        <dbReference type="ARBA" id="ARBA00022679"/>
    </source>
</evidence>
<keyword evidence="4" id="KW-0808">Transferase</keyword>
<dbReference type="NCBIfam" id="TIGR00229">
    <property type="entry name" value="sensory_box"/>
    <property type="match status" value="4"/>
</dbReference>
<organism evidence="10 11">
    <name type="scientific">Hyalangium rubrum</name>
    <dbReference type="NCBI Taxonomy" id="3103134"/>
    <lineage>
        <taxon>Bacteria</taxon>
        <taxon>Pseudomonadati</taxon>
        <taxon>Myxococcota</taxon>
        <taxon>Myxococcia</taxon>
        <taxon>Myxococcales</taxon>
        <taxon>Cystobacterineae</taxon>
        <taxon>Archangiaceae</taxon>
        <taxon>Hyalangium</taxon>
    </lineage>
</organism>
<dbReference type="Gene3D" id="3.30.565.10">
    <property type="entry name" value="Histidine kinase-like ATPase, C-terminal domain"/>
    <property type="match status" value="1"/>
</dbReference>
<dbReference type="PROSITE" id="PS50112">
    <property type="entry name" value="PAS"/>
    <property type="match status" value="2"/>
</dbReference>
<feature type="coiled-coil region" evidence="6">
    <location>
        <begin position="419"/>
        <end position="446"/>
    </location>
</feature>
<dbReference type="PANTHER" id="PTHR43304">
    <property type="entry name" value="PHYTOCHROME-LIKE PROTEIN CPH1"/>
    <property type="match status" value="1"/>
</dbReference>
<feature type="domain" description="PAC" evidence="9">
    <location>
        <begin position="633"/>
        <end position="689"/>
    </location>
</feature>
<dbReference type="Pfam" id="PF00512">
    <property type="entry name" value="HisKA"/>
    <property type="match status" value="1"/>
</dbReference>
<dbReference type="SMART" id="SM00091">
    <property type="entry name" value="PAS"/>
    <property type="match status" value="5"/>
</dbReference>
<dbReference type="PROSITE" id="PS50109">
    <property type="entry name" value="HIS_KIN"/>
    <property type="match status" value="1"/>
</dbReference>
<dbReference type="InterPro" id="IPR005467">
    <property type="entry name" value="His_kinase_dom"/>
</dbReference>
<evidence type="ECO:0000313" key="10">
    <source>
        <dbReference type="EMBL" id="MDY7225137.1"/>
    </source>
</evidence>
<dbReference type="EMBL" id="JAXIVS010000001">
    <property type="protein sequence ID" value="MDY7225137.1"/>
    <property type="molecule type" value="Genomic_DNA"/>
</dbReference>
<evidence type="ECO:0000256" key="6">
    <source>
        <dbReference type="SAM" id="Coils"/>
    </source>
</evidence>
<evidence type="ECO:0000256" key="3">
    <source>
        <dbReference type="ARBA" id="ARBA00022553"/>
    </source>
</evidence>
<dbReference type="Pfam" id="PF08447">
    <property type="entry name" value="PAS_3"/>
    <property type="match status" value="1"/>
</dbReference>
<dbReference type="SUPFAM" id="SSF55785">
    <property type="entry name" value="PYP-like sensor domain (PAS domain)"/>
    <property type="match status" value="6"/>
</dbReference>
<dbReference type="InterPro" id="IPR036890">
    <property type="entry name" value="HATPase_C_sf"/>
</dbReference>
<dbReference type="InterPro" id="IPR003594">
    <property type="entry name" value="HATPase_dom"/>
</dbReference>
<evidence type="ECO:0000259" key="7">
    <source>
        <dbReference type="PROSITE" id="PS50109"/>
    </source>
</evidence>
<dbReference type="InterPro" id="IPR013655">
    <property type="entry name" value="PAS_fold_3"/>
</dbReference>
<evidence type="ECO:0000256" key="5">
    <source>
        <dbReference type="ARBA" id="ARBA00022777"/>
    </source>
</evidence>
<feature type="domain" description="PAC" evidence="9">
    <location>
        <begin position="507"/>
        <end position="559"/>
    </location>
</feature>
<comment type="caution">
    <text evidence="10">The sequence shown here is derived from an EMBL/GenBank/DDBJ whole genome shotgun (WGS) entry which is preliminary data.</text>
</comment>
<dbReference type="Pfam" id="PF08448">
    <property type="entry name" value="PAS_4"/>
    <property type="match status" value="3"/>
</dbReference>
<keyword evidence="6" id="KW-0175">Coiled coil</keyword>
<evidence type="ECO:0000259" key="9">
    <source>
        <dbReference type="PROSITE" id="PS50113"/>
    </source>
</evidence>
<feature type="domain" description="PAC" evidence="9">
    <location>
        <begin position="224"/>
        <end position="276"/>
    </location>
</feature>
<dbReference type="InterPro" id="IPR001610">
    <property type="entry name" value="PAC"/>
</dbReference>
<feature type="domain" description="Histidine kinase" evidence="7">
    <location>
        <begin position="839"/>
        <end position="1059"/>
    </location>
</feature>
<dbReference type="InterPro" id="IPR036097">
    <property type="entry name" value="HisK_dim/P_sf"/>
</dbReference>
<feature type="domain" description="PAS" evidence="8">
    <location>
        <begin position="436"/>
        <end position="505"/>
    </location>
</feature>
<dbReference type="CDD" id="cd00082">
    <property type="entry name" value="HisKA"/>
    <property type="match status" value="1"/>
</dbReference>
<evidence type="ECO:0000256" key="1">
    <source>
        <dbReference type="ARBA" id="ARBA00000085"/>
    </source>
</evidence>
<keyword evidence="5" id="KW-0418">Kinase</keyword>
<protein>
    <recommendedName>
        <fullName evidence="2">histidine kinase</fullName>
        <ecNumber evidence="2">2.7.13.3</ecNumber>
    </recommendedName>
</protein>
<dbReference type="Pfam" id="PF13188">
    <property type="entry name" value="PAS_8"/>
    <property type="match status" value="1"/>
</dbReference>
<dbReference type="PRINTS" id="PR00344">
    <property type="entry name" value="BCTRLSENSOR"/>
</dbReference>
<reference evidence="10 11" key="1">
    <citation type="submission" date="2023-12" db="EMBL/GenBank/DDBJ databases">
        <title>the genome sequence of Hyalangium sp. s54d21.</title>
        <authorList>
            <person name="Zhang X."/>
        </authorList>
    </citation>
    <scope>NUCLEOTIDE SEQUENCE [LARGE SCALE GENOMIC DNA]</scope>
    <source>
        <strain evidence="11">s54d21</strain>
    </source>
</reference>
<dbReference type="InterPro" id="IPR000014">
    <property type="entry name" value="PAS"/>
</dbReference>
<dbReference type="SMART" id="SM00086">
    <property type="entry name" value="PAC"/>
    <property type="match status" value="3"/>
</dbReference>
<dbReference type="InterPro" id="IPR004358">
    <property type="entry name" value="Sig_transdc_His_kin-like_C"/>
</dbReference>
<keyword evidence="11" id="KW-1185">Reference proteome</keyword>
<dbReference type="Pfam" id="PF02518">
    <property type="entry name" value="HATPase_c"/>
    <property type="match status" value="1"/>
</dbReference>
<dbReference type="SMART" id="SM00388">
    <property type="entry name" value="HisKA"/>
    <property type="match status" value="1"/>
</dbReference>
<feature type="domain" description="PAC" evidence="9">
    <location>
        <begin position="96"/>
        <end position="150"/>
    </location>
</feature>
<dbReference type="SMART" id="SM00387">
    <property type="entry name" value="HATPase_c"/>
    <property type="match status" value="1"/>
</dbReference>